<feature type="binding site" evidence="6">
    <location>
        <position position="161"/>
    </location>
    <ligand>
        <name>FMN</name>
        <dbReference type="ChEBI" id="CHEBI:58210"/>
    </ligand>
</feature>
<dbReference type="EMBL" id="RPFW01000012">
    <property type="protein sequence ID" value="TVY99654.1"/>
    <property type="molecule type" value="Genomic_DNA"/>
</dbReference>
<keyword evidence="9" id="KW-1185">Reference proteome</keyword>
<sequence>MSAPWTEAVSADPFHLAWFLNGFKVQTWDSPFAGPGGRHLNSPDLYIDLARSLERAGFDYILLEDSSFVPDGYQGSMEAYLKNAWMVPKGDPSVLASLLTQFTIRLGVIPTLSTSEYQPYMLARLVATLDQVSQGRSGWNMVTGSSDLAARNYGRDGLPPHAERYERADEFASAVFQLWDSWAPDAVVEDRAAGVYVDHAKVRTVDFEGKFFKTRGPLNVPRSPQDRPVTVQAGGSPAGRNFAGKWADTIIGYVKTPEEMREYREYVRDRAVAHGRRAQDVKVLFLIDVTVAETDEDAKRADEAARSAALADPAEELAMMGFTTNLDFSRLDLDRPVNEQSAHLVTNGHKSVLDQFVARAGDRTLREVLTEPATPVLVGSPDTVAAQMDEYMQHVEGDGFLFTQNNLTRRSFATITDGLVPALQRRGLVRREYSHPTFRENLFEF</sequence>
<keyword evidence="4" id="KW-0503">Monooxygenase</keyword>
<feature type="binding site" evidence="6">
    <location>
        <position position="111"/>
    </location>
    <ligand>
        <name>FMN</name>
        <dbReference type="ChEBI" id="CHEBI:58210"/>
    </ligand>
</feature>
<feature type="domain" description="Luciferase-like" evidence="7">
    <location>
        <begin position="42"/>
        <end position="392"/>
    </location>
</feature>
<dbReference type="InterPro" id="IPR011251">
    <property type="entry name" value="Luciferase-like_dom"/>
</dbReference>
<evidence type="ECO:0000256" key="2">
    <source>
        <dbReference type="ARBA" id="ARBA00022643"/>
    </source>
</evidence>
<dbReference type="Gene3D" id="3.20.20.30">
    <property type="entry name" value="Luciferase-like domain"/>
    <property type="match status" value="1"/>
</dbReference>
<protein>
    <submittedName>
        <fullName evidence="8">LLM class flavin-dependent oxidoreductase</fullName>
    </submittedName>
</protein>
<dbReference type="AlphaFoldDB" id="A0A6P2BM68"/>
<dbReference type="PANTHER" id="PTHR30011">
    <property type="entry name" value="ALKANESULFONATE MONOOXYGENASE-RELATED"/>
    <property type="match status" value="1"/>
</dbReference>
<dbReference type="Proteomes" id="UP000460272">
    <property type="component" value="Unassembled WGS sequence"/>
</dbReference>
<evidence type="ECO:0000256" key="4">
    <source>
        <dbReference type="ARBA" id="ARBA00023033"/>
    </source>
</evidence>
<dbReference type="InterPro" id="IPR051260">
    <property type="entry name" value="Diverse_substr_monoxygenases"/>
</dbReference>
<keyword evidence="3" id="KW-0560">Oxidoreductase</keyword>
<dbReference type="SUPFAM" id="SSF51679">
    <property type="entry name" value="Bacterial luciferase-like"/>
    <property type="match status" value="1"/>
</dbReference>
<dbReference type="Pfam" id="PF00296">
    <property type="entry name" value="Bac_luciferase"/>
    <property type="match status" value="1"/>
</dbReference>
<evidence type="ECO:0000256" key="3">
    <source>
        <dbReference type="ARBA" id="ARBA00023002"/>
    </source>
</evidence>
<evidence type="ECO:0000256" key="6">
    <source>
        <dbReference type="PIRSR" id="PIRSR000337-1"/>
    </source>
</evidence>
<dbReference type="PANTHER" id="PTHR30011:SF16">
    <property type="entry name" value="C2H2 FINGER DOMAIN TRANSCRIPTION FACTOR (EUROFUNG)-RELATED"/>
    <property type="match status" value="1"/>
</dbReference>
<evidence type="ECO:0000256" key="1">
    <source>
        <dbReference type="ARBA" id="ARBA00022630"/>
    </source>
</evidence>
<dbReference type="GO" id="GO:0016705">
    <property type="term" value="F:oxidoreductase activity, acting on paired donors, with incorporation or reduction of molecular oxygen"/>
    <property type="evidence" value="ECO:0007669"/>
    <property type="project" value="InterPro"/>
</dbReference>
<reference evidence="8 9" key="1">
    <citation type="submission" date="2018-11" db="EMBL/GenBank/DDBJ databases">
        <title>Trebonia kvetii gen.nov., sp.nov., a novel acidophilic actinobacterium, and proposal of the new actinobacterial family Treboniaceae fam. nov.</title>
        <authorList>
            <person name="Rapoport D."/>
            <person name="Sagova-Mareckova M."/>
            <person name="Sedlacek I."/>
            <person name="Provaznik J."/>
            <person name="Kralova S."/>
            <person name="Pavlinic D."/>
            <person name="Benes V."/>
            <person name="Kopecky J."/>
        </authorList>
    </citation>
    <scope>NUCLEOTIDE SEQUENCE [LARGE SCALE GENOMIC DNA]</scope>
    <source>
        <strain evidence="8 9">15Tr583</strain>
    </source>
</reference>
<dbReference type="PIRSF" id="PIRSF000337">
    <property type="entry name" value="NTA_MOA"/>
    <property type="match status" value="1"/>
</dbReference>
<evidence type="ECO:0000313" key="9">
    <source>
        <dbReference type="Proteomes" id="UP000460272"/>
    </source>
</evidence>
<feature type="binding site" evidence="6">
    <location>
        <position position="236"/>
    </location>
    <ligand>
        <name>FMN</name>
        <dbReference type="ChEBI" id="CHEBI:58210"/>
    </ligand>
</feature>
<comment type="caution">
    <text evidence="8">The sequence shown here is derived from an EMBL/GenBank/DDBJ whole genome shotgun (WGS) entry which is preliminary data.</text>
</comment>
<dbReference type="GO" id="GO:0004497">
    <property type="term" value="F:monooxygenase activity"/>
    <property type="evidence" value="ECO:0007669"/>
    <property type="project" value="UniProtKB-KW"/>
</dbReference>
<organism evidence="8 9">
    <name type="scientific">Trebonia kvetii</name>
    <dbReference type="NCBI Taxonomy" id="2480626"/>
    <lineage>
        <taxon>Bacteria</taxon>
        <taxon>Bacillati</taxon>
        <taxon>Actinomycetota</taxon>
        <taxon>Actinomycetes</taxon>
        <taxon>Streptosporangiales</taxon>
        <taxon>Treboniaceae</taxon>
        <taxon>Trebonia</taxon>
    </lineage>
</organism>
<comment type="similarity">
    <text evidence="5">Belongs to the NtaA/SnaA/DszA monooxygenase family.</text>
</comment>
<dbReference type="InterPro" id="IPR036661">
    <property type="entry name" value="Luciferase-like_sf"/>
</dbReference>
<evidence type="ECO:0000259" key="7">
    <source>
        <dbReference type="Pfam" id="PF00296"/>
    </source>
</evidence>
<gene>
    <name evidence="8" type="ORF">EAS64_41025</name>
</gene>
<accession>A0A6P2BM68</accession>
<feature type="binding site" evidence="6">
    <location>
        <position position="165"/>
    </location>
    <ligand>
        <name>FMN</name>
        <dbReference type="ChEBI" id="CHEBI:58210"/>
    </ligand>
</feature>
<dbReference type="NCBIfam" id="TIGR03860">
    <property type="entry name" value="FMN_nitrolo"/>
    <property type="match status" value="1"/>
</dbReference>
<dbReference type="OrthoDB" id="9135350at2"/>
<keyword evidence="1 6" id="KW-0285">Flavoprotein</keyword>
<evidence type="ECO:0000256" key="5">
    <source>
        <dbReference type="ARBA" id="ARBA00033748"/>
    </source>
</evidence>
<keyword evidence="2 6" id="KW-0288">FMN</keyword>
<proteinExistence type="inferred from homology"/>
<dbReference type="InterPro" id="IPR016215">
    <property type="entry name" value="NTA_MOA"/>
</dbReference>
<feature type="binding site" evidence="6">
    <location>
        <position position="65"/>
    </location>
    <ligand>
        <name>FMN</name>
        <dbReference type="ChEBI" id="CHEBI:58210"/>
    </ligand>
</feature>
<name>A0A6P2BM68_9ACTN</name>
<evidence type="ECO:0000313" key="8">
    <source>
        <dbReference type="EMBL" id="TVY99654.1"/>
    </source>
</evidence>